<evidence type="ECO:0000256" key="2">
    <source>
        <dbReference type="ARBA" id="ARBA00023015"/>
    </source>
</evidence>
<evidence type="ECO:0000313" key="7">
    <source>
        <dbReference type="Proteomes" id="UP000318717"/>
    </source>
</evidence>
<dbReference type="InterPro" id="IPR005119">
    <property type="entry name" value="LysR_subst-bd"/>
</dbReference>
<dbReference type="GO" id="GO:0003677">
    <property type="term" value="F:DNA binding"/>
    <property type="evidence" value="ECO:0007669"/>
    <property type="project" value="UniProtKB-KW"/>
</dbReference>
<evidence type="ECO:0000313" key="6">
    <source>
        <dbReference type="EMBL" id="GEA52182.1"/>
    </source>
</evidence>
<reference evidence="6 7" key="1">
    <citation type="submission" date="2019-06" db="EMBL/GenBank/DDBJ databases">
        <title>Whole genome shotgun sequence of Vibrio inusitatus NBRC 102082.</title>
        <authorList>
            <person name="Hosoyama A."/>
            <person name="Uohara A."/>
            <person name="Ohji S."/>
            <person name="Ichikawa N."/>
        </authorList>
    </citation>
    <scope>NUCLEOTIDE SEQUENCE [LARGE SCALE GENOMIC DNA]</scope>
    <source>
        <strain evidence="6 7">NBRC 102082</strain>
    </source>
</reference>
<protein>
    <submittedName>
        <fullName evidence="6">LysR family transcriptional regulator</fullName>
    </submittedName>
</protein>
<feature type="domain" description="HTH lysR-type" evidence="5">
    <location>
        <begin position="9"/>
        <end position="66"/>
    </location>
</feature>
<name>A0A4Y3I004_9VIBR</name>
<keyword evidence="4" id="KW-0804">Transcription</keyword>
<gene>
    <name evidence="6" type="ORF">VIN01S_29860</name>
</gene>
<dbReference type="RefSeq" id="WP_141346632.1">
    <property type="nucleotide sequence ID" value="NZ_BJLF01000016.1"/>
</dbReference>
<dbReference type="Gene3D" id="1.10.10.10">
    <property type="entry name" value="Winged helix-like DNA-binding domain superfamily/Winged helix DNA-binding domain"/>
    <property type="match status" value="1"/>
</dbReference>
<dbReference type="PANTHER" id="PTHR30118">
    <property type="entry name" value="HTH-TYPE TRANSCRIPTIONAL REGULATOR LEUO-RELATED"/>
    <property type="match status" value="1"/>
</dbReference>
<evidence type="ECO:0000259" key="5">
    <source>
        <dbReference type="PROSITE" id="PS50931"/>
    </source>
</evidence>
<evidence type="ECO:0000256" key="4">
    <source>
        <dbReference type="ARBA" id="ARBA00023163"/>
    </source>
</evidence>
<keyword evidence="2" id="KW-0805">Transcription regulation</keyword>
<dbReference type="OrthoDB" id="6621790at2"/>
<dbReference type="InterPro" id="IPR050389">
    <property type="entry name" value="LysR-type_TF"/>
</dbReference>
<dbReference type="Pfam" id="PF03466">
    <property type="entry name" value="LysR_substrate"/>
    <property type="match status" value="1"/>
</dbReference>
<accession>A0A4Y3I004</accession>
<dbReference type="InterPro" id="IPR000847">
    <property type="entry name" value="LysR_HTH_N"/>
</dbReference>
<keyword evidence="7" id="KW-1185">Reference proteome</keyword>
<dbReference type="Proteomes" id="UP000318717">
    <property type="component" value="Unassembled WGS sequence"/>
</dbReference>
<proteinExistence type="inferred from homology"/>
<evidence type="ECO:0000256" key="3">
    <source>
        <dbReference type="ARBA" id="ARBA00023125"/>
    </source>
</evidence>
<dbReference type="PROSITE" id="PS50931">
    <property type="entry name" value="HTH_LYSR"/>
    <property type="match status" value="1"/>
</dbReference>
<keyword evidence="3" id="KW-0238">DNA-binding</keyword>
<organism evidence="6 7">
    <name type="scientific">Vibrio inusitatus NBRC 102082</name>
    <dbReference type="NCBI Taxonomy" id="1219070"/>
    <lineage>
        <taxon>Bacteria</taxon>
        <taxon>Pseudomonadati</taxon>
        <taxon>Pseudomonadota</taxon>
        <taxon>Gammaproteobacteria</taxon>
        <taxon>Vibrionales</taxon>
        <taxon>Vibrionaceae</taxon>
        <taxon>Vibrio</taxon>
    </lineage>
</organism>
<dbReference type="InterPro" id="IPR036388">
    <property type="entry name" value="WH-like_DNA-bd_sf"/>
</dbReference>
<dbReference type="SUPFAM" id="SSF53850">
    <property type="entry name" value="Periplasmic binding protein-like II"/>
    <property type="match status" value="1"/>
</dbReference>
<dbReference type="AlphaFoldDB" id="A0A4Y3I004"/>
<dbReference type="SUPFAM" id="SSF46785">
    <property type="entry name" value="Winged helix' DNA-binding domain"/>
    <property type="match status" value="1"/>
</dbReference>
<dbReference type="Pfam" id="PF00126">
    <property type="entry name" value="HTH_1"/>
    <property type="match status" value="1"/>
</dbReference>
<evidence type="ECO:0000256" key="1">
    <source>
        <dbReference type="ARBA" id="ARBA00009437"/>
    </source>
</evidence>
<dbReference type="Gene3D" id="3.40.190.10">
    <property type="entry name" value="Periplasmic binding protein-like II"/>
    <property type="match status" value="2"/>
</dbReference>
<sequence length="311" mass="34774">MAEINWKGVDLNLLVAFQALLRARSVSAAANELHISQSAMSHSLSRLRTLLNDPLFHRSGHKMEPTERALNLGNDVEQVLSVIKNNILSPENFDAETFNGTCRLGLTDYAEFVFAPLIFDALTEQAPNVKVSFINVNRHNFVDIIEKERLDLVIGSFPELGEGFESQKLYQESHVCLFDPDATGLRAPVSLEDFCRIPHALVSPDGQWVTATDNKLAKQNHQRNVQVISRNFLTIGQLIKGRNLICIVPQLMSLIPYISDGLTRAKPAIEVGDFTISMVWKSGLASNDKQQWLQSRVATAVQNNQLKENKQ</sequence>
<dbReference type="GO" id="GO:0003700">
    <property type="term" value="F:DNA-binding transcription factor activity"/>
    <property type="evidence" value="ECO:0007669"/>
    <property type="project" value="InterPro"/>
</dbReference>
<comment type="caution">
    <text evidence="6">The sequence shown here is derived from an EMBL/GenBank/DDBJ whole genome shotgun (WGS) entry which is preliminary data.</text>
</comment>
<dbReference type="EMBL" id="BJLF01000016">
    <property type="protein sequence ID" value="GEA52182.1"/>
    <property type="molecule type" value="Genomic_DNA"/>
</dbReference>
<dbReference type="PANTHER" id="PTHR30118:SF15">
    <property type="entry name" value="TRANSCRIPTIONAL REGULATORY PROTEIN"/>
    <property type="match status" value="1"/>
</dbReference>
<dbReference type="PRINTS" id="PR00039">
    <property type="entry name" value="HTHLYSR"/>
</dbReference>
<comment type="similarity">
    <text evidence="1">Belongs to the LysR transcriptional regulatory family.</text>
</comment>
<dbReference type="InterPro" id="IPR036390">
    <property type="entry name" value="WH_DNA-bd_sf"/>
</dbReference>